<evidence type="ECO:0000313" key="2">
    <source>
        <dbReference type="Proteomes" id="UP000287144"/>
    </source>
</evidence>
<organism evidence="1 2">
    <name type="scientific">Fusarium oligoseptatum</name>
    <dbReference type="NCBI Taxonomy" id="2604345"/>
    <lineage>
        <taxon>Eukaryota</taxon>
        <taxon>Fungi</taxon>
        <taxon>Dikarya</taxon>
        <taxon>Ascomycota</taxon>
        <taxon>Pezizomycotina</taxon>
        <taxon>Sordariomycetes</taxon>
        <taxon>Hypocreomycetidae</taxon>
        <taxon>Hypocreales</taxon>
        <taxon>Nectriaceae</taxon>
        <taxon>Fusarium</taxon>
        <taxon>Fusarium solani species complex</taxon>
    </lineage>
</organism>
<dbReference type="EMBL" id="NKCK01000185">
    <property type="protein sequence ID" value="RSL93399.1"/>
    <property type="molecule type" value="Genomic_DNA"/>
</dbReference>
<protein>
    <submittedName>
        <fullName evidence="1">Uncharacterized protein</fullName>
    </submittedName>
</protein>
<evidence type="ECO:0000313" key="1">
    <source>
        <dbReference type="EMBL" id="RSL93399.1"/>
    </source>
</evidence>
<reference evidence="1 2" key="1">
    <citation type="submission" date="2017-06" db="EMBL/GenBank/DDBJ databases">
        <title>Comparative genomic analysis of Ambrosia Fusariam Clade fungi.</title>
        <authorList>
            <person name="Stajich J.E."/>
            <person name="Carrillo J."/>
            <person name="Kijimoto T."/>
            <person name="Eskalen A."/>
            <person name="O'Donnell K."/>
            <person name="Kasson M."/>
        </authorList>
    </citation>
    <scope>NUCLEOTIDE SEQUENCE [LARGE SCALE GENOMIC DNA]</scope>
    <source>
        <strain evidence="1 2">NRRL62579</strain>
    </source>
</reference>
<dbReference type="AlphaFoldDB" id="A0A428SUB5"/>
<proteinExistence type="predicted"/>
<keyword evidence="2" id="KW-1185">Reference proteome</keyword>
<comment type="caution">
    <text evidence="1">The sequence shown here is derived from an EMBL/GenBank/DDBJ whole genome shotgun (WGS) entry which is preliminary data.</text>
</comment>
<name>A0A428SUB5_9HYPO</name>
<gene>
    <name evidence="1" type="ORF">CEP52_013271</name>
</gene>
<sequence length="151" mass="16781">MKAFFRLNPCDSGRRSTMDLLDLSEPIGSQTGPNRAVLYASAGVATVGASTLAFADDIKSSYEAAERTGRVAVALAVCINDYRTTLNARETTVDEQEQDNLLNACHKRCAERTLVVLEKEWRNLYQARPALERHELSPTPRMDQHFHTPTG</sequence>
<dbReference type="Proteomes" id="UP000287144">
    <property type="component" value="Unassembled WGS sequence"/>
</dbReference>
<dbReference type="STRING" id="1325735.A0A428SUB5"/>
<accession>A0A428SUB5</accession>